<dbReference type="Proteomes" id="UP000186955">
    <property type="component" value="Unassembled WGS sequence"/>
</dbReference>
<gene>
    <name evidence="2" type="ORF">PENSUB_4877</name>
</gene>
<proteinExistence type="predicted"/>
<comment type="caution">
    <text evidence="2">The sequence shown here is derived from an EMBL/GenBank/DDBJ whole genome shotgun (WGS) entry which is preliminary data.</text>
</comment>
<sequence length="368" mass="41272">MPNSDTDTSEDDRLMAQVNEKDATTERPDPDRPSFQPFLGDHDDHLSIVVPDQPGDRENRRALGFIQYEKEAGRITIANPCMYLPINALAMGFSTKAAHKHRVEHHGEGLKLAASSSLEIATSLGKRPARLPDTLWQMLRAHGPIGTVEEEQQKRFKDAKPCILPDTTFARAVDRALRACFALLKFTDHIQVVYIRGSTGKVDVYFDKGQELLVRSLASMFKAHPTSRPAELRFMRQIGRRLRYLPHSIQLKPYSGGILVSWEDNEAESVRRLGPSGPDYHIVLHDDKCANAEMALLLHHAALPNDVVPCGCRRQFARQAHRMCLFTGLSHTSTCYAMISLNEDRAFYGVPSDRVSPESYEKVGSLSL</sequence>
<organism evidence="2 3">
    <name type="scientific">Penicillium subrubescens</name>
    <dbReference type="NCBI Taxonomy" id="1316194"/>
    <lineage>
        <taxon>Eukaryota</taxon>
        <taxon>Fungi</taxon>
        <taxon>Dikarya</taxon>
        <taxon>Ascomycota</taxon>
        <taxon>Pezizomycotina</taxon>
        <taxon>Eurotiomycetes</taxon>
        <taxon>Eurotiomycetidae</taxon>
        <taxon>Eurotiales</taxon>
        <taxon>Aspergillaceae</taxon>
        <taxon>Penicillium</taxon>
    </lineage>
</organism>
<keyword evidence="3" id="KW-1185">Reference proteome</keyword>
<accession>A0A1Q5UB88</accession>
<dbReference type="EMBL" id="MNBE01000469">
    <property type="protein sequence ID" value="OKP09733.1"/>
    <property type="molecule type" value="Genomic_DNA"/>
</dbReference>
<reference evidence="2 3" key="1">
    <citation type="submission" date="2016-10" db="EMBL/GenBank/DDBJ databases">
        <title>Genome sequence of the ascomycete fungus Penicillium subrubescens.</title>
        <authorList>
            <person name="De Vries R.P."/>
            <person name="Peng M."/>
            <person name="Dilokpimol A."/>
            <person name="Hilden K."/>
            <person name="Makela M.R."/>
            <person name="Grigoriev I."/>
            <person name="Riley R."/>
            <person name="Granchi Z."/>
        </authorList>
    </citation>
    <scope>NUCLEOTIDE SEQUENCE [LARGE SCALE GENOMIC DNA]</scope>
    <source>
        <strain evidence="2 3">CBS 132785</strain>
    </source>
</reference>
<evidence type="ECO:0000313" key="3">
    <source>
        <dbReference type="Proteomes" id="UP000186955"/>
    </source>
</evidence>
<feature type="region of interest" description="Disordered" evidence="1">
    <location>
        <begin position="1"/>
        <end position="56"/>
    </location>
</feature>
<dbReference type="AlphaFoldDB" id="A0A1Q5UB88"/>
<name>A0A1Q5UB88_9EURO</name>
<evidence type="ECO:0000313" key="2">
    <source>
        <dbReference type="EMBL" id="OKP09733.1"/>
    </source>
</evidence>
<protein>
    <submittedName>
        <fullName evidence="2">Uncharacterized protein</fullName>
    </submittedName>
</protein>
<evidence type="ECO:0000256" key="1">
    <source>
        <dbReference type="SAM" id="MobiDB-lite"/>
    </source>
</evidence>
<feature type="compositionally biased region" description="Basic and acidic residues" evidence="1">
    <location>
        <begin position="11"/>
        <end position="32"/>
    </location>
</feature>